<accession>A0A0P9H8V7</accession>
<comment type="caution">
    <text evidence="7">The sequence shown here is derived from an EMBL/GenBank/DDBJ whole genome shotgun (WGS) entry which is preliminary data.</text>
</comment>
<dbReference type="InterPro" id="IPR045865">
    <property type="entry name" value="ACT-like_dom_sf"/>
</dbReference>
<dbReference type="GO" id="GO:0005524">
    <property type="term" value="F:ATP binding"/>
    <property type="evidence" value="ECO:0007669"/>
    <property type="project" value="UniProtKB-KW"/>
</dbReference>
<gene>
    <name evidence="7" type="ORF">SE17_27275</name>
</gene>
<dbReference type="PROSITE" id="PS51671">
    <property type="entry name" value="ACT"/>
    <property type="match status" value="1"/>
</dbReference>
<feature type="domain" description="ACT" evidence="6">
    <location>
        <begin position="48"/>
        <end position="107"/>
    </location>
</feature>
<evidence type="ECO:0000313" key="7">
    <source>
        <dbReference type="EMBL" id="KPV50380.1"/>
    </source>
</evidence>
<dbReference type="Pfam" id="PF22468">
    <property type="entry name" value="ACT_9"/>
    <property type="match status" value="1"/>
</dbReference>
<sequence length="107" mass="11002">SEQSICFVIPQNSSAAVVRALEEGLANELARRDVDRIAPRESVVIVTAVGAGMRETPGVASQVFGALAEQKINVIAIAQGSSECSISVVVSSADADAAVRAIHALTI</sequence>
<protein>
    <recommendedName>
        <fullName evidence="1">aspartate kinase</fullName>
        <ecNumber evidence="1">2.7.2.4</ecNumber>
    </recommendedName>
</protein>
<dbReference type="PANTHER" id="PTHR43070:SF3">
    <property type="entry name" value="HOMOSERINE DEHYDROGENASE"/>
    <property type="match status" value="1"/>
</dbReference>
<evidence type="ECO:0000256" key="3">
    <source>
        <dbReference type="ARBA" id="ARBA00022777"/>
    </source>
</evidence>
<dbReference type="GO" id="GO:0004412">
    <property type="term" value="F:homoserine dehydrogenase activity"/>
    <property type="evidence" value="ECO:0007669"/>
    <property type="project" value="InterPro"/>
</dbReference>
<evidence type="ECO:0000259" key="6">
    <source>
        <dbReference type="PROSITE" id="PS51671"/>
    </source>
</evidence>
<dbReference type="AlphaFoldDB" id="A0A0P9H8V7"/>
<feature type="non-terminal residue" evidence="7">
    <location>
        <position position="1"/>
    </location>
</feature>
<dbReference type="CDD" id="cd04892">
    <property type="entry name" value="ACT_AK-like_2"/>
    <property type="match status" value="1"/>
</dbReference>
<evidence type="ECO:0000256" key="1">
    <source>
        <dbReference type="ARBA" id="ARBA00013059"/>
    </source>
</evidence>
<dbReference type="SUPFAM" id="SSF55021">
    <property type="entry name" value="ACT-like"/>
    <property type="match status" value="1"/>
</dbReference>
<keyword evidence="8" id="KW-1185">Reference proteome</keyword>
<keyword evidence="2" id="KW-0547">Nucleotide-binding</keyword>
<dbReference type="EC" id="2.7.2.4" evidence="1"/>
<dbReference type="GO" id="GO:0009067">
    <property type="term" value="P:aspartate family amino acid biosynthetic process"/>
    <property type="evidence" value="ECO:0007669"/>
    <property type="project" value="InterPro"/>
</dbReference>
<proteinExistence type="predicted"/>
<dbReference type="InterPro" id="IPR011147">
    <property type="entry name" value="Bifunc_Aspkin/hSer_DH"/>
</dbReference>
<evidence type="ECO:0000313" key="8">
    <source>
        <dbReference type="Proteomes" id="UP000050509"/>
    </source>
</evidence>
<organism evidence="7 8">
    <name type="scientific">Kouleothrix aurantiaca</name>
    <dbReference type="NCBI Taxonomy" id="186479"/>
    <lineage>
        <taxon>Bacteria</taxon>
        <taxon>Bacillati</taxon>
        <taxon>Chloroflexota</taxon>
        <taxon>Chloroflexia</taxon>
        <taxon>Chloroflexales</taxon>
        <taxon>Roseiflexineae</taxon>
        <taxon>Roseiflexaceae</taxon>
        <taxon>Kouleothrix</taxon>
    </lineage>
</organism>
<dbReference type="EMBL" id="LJCR01001425">
    <property type="protein sequence ID" value="KPV50380.1"/>
    <property type="molecule type" value="Genomic_DNA"/>
</dbReference>
<dbReference type="InterPro" id="IPR054352">
    <property type="entry name" value="ACT_Aspartokinase"/>
</dbReference>
<dbReference type="Gene3D" id="3.30.2130.10">
    <property type="entry name" value="VC0802-like"/>
    <property type="match status" value="1"/>
</dbReference>
<name>A0A0P9H8V7_9CHLR</name>
<dbReference type="PANTHER" id="PTHR43070">
    <property type="match status" value="1"/>
</dbReference>
<dbReference type="InterPro" id="IPR002912">
    <property type="entry name" value="ACT_dom"/>
</dbReference>
<evidence type="ECO:0000256" key="4">
    <source>
        <dbReference type="ARBA" id="ARBA00022840"/>
    </source>
</evidence>
<dbReference type="Proteomes" id="UP000050509">
    <property type="component" value="Unassembled WGS sequence"/>
</dbReference>
<keyword evidence="4" id="KW-0067">ATP-binding</keyword>
<reference evidence="7 8" key="1">
    <citation type="submission" date="2015-09" db="EMBL/GenBank/DDBJ databases">
        <title>Draft genome sequence of Kouleothrix aurantiaca JCM 19913.</title>
        <authorList>
            <person name="Hemp J."/>
        </authorList>
    </citation>
    <scope>NUCLEOTIDE SEQUENCE [LARGE SCALE GENOMIC DNA]</scope>
    <source>
        <strain evidence="7 8">COM-B</strain>
    </source>
</reference>
<evidence type="ECO:0000256" key="5">
    <source>
        <dbReference type="ARBA" id="ARBA00022857"/>
    </source>
</evidence>
<dbReference type="GO" id="GO:0004072">
    <property type="term" value="F:aspartate kinase activity"/>
    <property type="evidence" value="ECO:0007669"/>
    <property type="project" value="UniProtKB-EC"/>
</dbReference>
<keyword evidence="3 7" id="KW-0808">Transferase</keyword>
<evidence type="ECO:0000256" key="2">
    <source>
        <dbReference type="ARBA" id="ARBA00022741"/>
    </source>
</evidence>
<keyword evidence="5" id="KW-0521">NADP</keyword>
<keyword evidence="3 7" id="KW-0418">Kinase</keyword>